<dbReference type="SUPFAM" id="SSF48652">
    <property type="entry name" value="Tetraspanin"/>
    <property type="match status" value="1"/>
</dbReference>
<keyword evidence="4 5" id="KW-0472">Membrane</keyword>
<dbReference type="Gene3D" id="1.10.1450.10">
    <property type="entry name" value="Tetraspanin"/>
    <property type="match status" value="1"/>
</dbReference>
<evidence type="ECO:0000313" key="6">
    <source>
        <dbReference type="EMBL" id="NDJ93361.1"/>
    </source>
</evidence>
<evidence type="ECO:0000256" key="2">
    <source>
        <dbReference type="ARBA" id="ARBA00022692"/>
    </source>
</evidence>
<feature type="transmembrane region" description="Helical" evidence="5">
    <location>
        <begin position="200"/>
        <end position="220"/>
    </location>
</feature>
<accession>A0A6G3MHB4</accession>
<evidence type="ECO:0000256" key="3">
    <source>
        <dbReference type="ARBA" id="ARBA00022989"/>
    </source>
</evidence>
<dbReference type="InterPro" id="IPR008952">
    <property type="entry name" value="Tetraspanin_EC2_sf"/>
</dbReference>
<keyword evidence="2 5" id="KW-0812">Transmembrane</keyword>
<sequence>MLEISITQYLIFCLEIIIILATVIDFVNGVFILKYISSWCNYFSLYYISVELMTWPFIMLIILIPLSYSVIKNSKKSLLIFSYIIIFISALFLYSLFHHNSVYTNLKAASFYCFYTDYFQSVNNTNSHYNLDTINKIQKANHCCGCLDPNEYYQINGDDKLPITCCIDNVENCSLLYTETYYTTGCCTKLHLKYTFNISIINFQIIFLFLFMVQIFNIYLRYF</sequence>
<proteinExistence type="predicted"/>
<evidence type="ECO:0000256" key="5">
    <source>
        <dbReference type="SAM" id="Phobius"/>
    </source>
</evidence>
<dbReference type="Pfam" id="PF00335">
    <property type="entry name" value="Tetraspanin"/>
    <property type="match status" value="1"/>
</dbReference>
<dbReference type="GO" id="GO:0016020">
    <property type="term" value="C:membrane"/>
    <property type="evidence" value="ECO:0007669"/>
    <property type="project" value="UniProtKB-SubCell"/>
</dbReference>
<name>A0A6G3MHB4_HENSL</name>
<dbReference type="EMBL" id="GHBP01003351">
    <property type="protein sequence ID" value="NDJ93361.1"/>
    <property type="molecule type" value="Transcribed_RNA"/>
</dbReference>
<evidence type="ECO:0000256" key="4">
    <source>
        <dbReference type="ARBA" id="ARBA00023136"/>
    </source>
</evidence>
<protein>
    <submittedName>
        <fullName evidence="6">Tetraspanin-9 (Trinotate prediction)</fullName>
    </submittedName>
</protein>
<keyword evidence="3 5" id="KW-1133">Transmembrane helix</keyword>
<dbReference type="AlphaFoldDB" id="A0A6G3MHB4"/>
<reference evidence="6" key="1">
    <citation type="submission" date="2018-11" db="EMBL/GenBank/DDBJ databases">
        <title>Henneguya salminicola genome and transcriptome.</title>
        <authorList>
            <person name="Yahalomi D."/>
            <person name="Atkinson S.D."/>
            <person name="Neuhof M."/>
            <person name="Chang E.S."/>
            <person name="Philippe H."/>
            <person name="Cartwright P."/>
            <person name="Bartholomew J.L."/>
            <person name="Huchon D."/>
        </authorList>
    </citation>
    <scope>NUCLEOTIDE SEQUENCE</scope>
    <source>
        <strain evidence="6">Hz1</strain>
        <tissue evidence="6">Whole</tissue>
    </source>
</reference>
<organism evidence="6">
    <name type="scientific">Henneguya salminicola</name>
    <name type="common">Myxosporean</name>
    <dbReference type="NCBI Taxonomy" id="69463"/>
    <lineage>
        <taxon>Eukaryota</taxon>
        <taxon>Metazoa</taxon>
        <taxon>Cnidaria</taxon>
        <taxon>Myxozoa</taxon>
        <taxon>Myxosporea</taxon>
        <taxon>Bivalvulida</taxon>
        <taxon>Platysporina</taxon>
        <taxon>Myxobolidae</taxon>
        <taxon>Henneguya</taxon>
    </lineage>
</organism>
<comment type="subcellular location">
    <subcellularLocation>
        <location evidence="1">Membrane</location>
        <topology evidence="1">Multi-pass membrane protein</topology>
    </subcellularLocation>
</comment>
<dbReference type="InterPro" id="IPR018499">
    <property type="entry name" value="Tetraspanin/Peripherin"/>
</dbReference>
<evidence type="ECO:0000256" key="1">
    <source>
        <dbReference type="ARBA" id="ARBA00004141"/>
    </source>
</evidence>
<feature type="transmembrane region" description="Helical" evidence="5">
    <location>
        <begin position="45"/>
        <end position="66"/>
    </location>
</feature>
<feature type="transmembrane region" description="Helical" evidence="5">
    <location>
        <begin position="78"/>
        <end position="97"/>
    </location>
</feature>
<feature type="transmembrane region" description="Helical" evidence="5">
    <location>
        <begin position="9"/>
        <end position="33"/>
    </location>
</feature>